<dbReference type="InParanoid" id="E1ZI63"/>
<evidence type="ECO:0000256" key="1">
    <source>
        <dbReference type="SAM" id="MobiDB-lite"/>
    </source>
</evidence>
<feature type="compositionally biased region" description="Low complexity" evidence="1">
    <location>
        <begin position="321"/>
        <end position="330"/>
    </location>
</feature>
<evidence type="ECO:0000313" key="3">
    <source>
        <dbReference type="Proteomes" id="UP000008141"/>
    </source>
</evidence>
<name>E1ZI63_CHLVA</name>
<dbReference type="GeneID" id="17354097"/>
<protein>
    <submittedName>
        <fullName evidence="2">Uncharacterized protein</fullName>
    </submittedName>
</protein>
<dbReference type="InterPro" id="IPR009030">
    <property type="entry name" value="Growth_fac_rcpt_cys_sf"/>
</dbReference>
<keyword evidence="3" id="KW-1185">Reference proteome</keyword>
<dbReference type="SUPFAM" id="SSF57184">
    <property type="entry name" value="Growth factor receptor domain"/>
    <property type="match status" value="1"/>
</dbReference>
<evidence type="ECO:0000313" key="2">
    <source>
        <dbReference type="EMBL" id="EFN54583.1"/>
    </source>
</evidence>
<reference evidence="2 3" key="1">
    <citation type="journal article" date="2010" name="Plant Cell">
        <title>The Chlorella variabilis NC64A genome reveals adaptation to photosymbiosis, coevolution with viruses, and cryptic sex.</title>
        <authorList>
            <person name="Blanc G."/>
            <person name="Duncan G."/>
            <person name="Agarkova I."/>
            <person name="Borodovsky M."/>
            <person name="Gurnon J."/>
            <person name="Kuo A."/>
            <person name="Lindquist E."/>
            <person name="Lucas S."/>
            <person name="Pangilinan J."/>
            <person name="Polle J."/>
            <person name="Salamov A."/>
            <person name="Terry A."/>
            <person name="Yamada T."/>
            <person name="Dunigan D.D."/>
            <person name="Grigoriev I.V."/>
            <person name="Claverie J.M."/>
            <person name="Van Etten J.L."/>
        </authorList>
    </citation>
    <scope>NUCLEOTIDE SEQUENCE [LARGE SCALE GENOMIC DNA]</scope>
    <source>
        <strain evidence="2 3">NC64A</strain>
    </source>
</reference>
<feature type="region of interest" description="Disordered" evidence="1">
    <location>
        <begin position="268"/>
        <end position="330"/>
    </location>
</feature>
<sequence>MAQGLALAHEASSDGSRSSRDRGDGMAQVGSAAPGGDAPGGYSACAKCFAPYGLTPKGTCAKCKVPGIAGWSCVKCDGPRQDVCQACDDWIGESLTGVYLTAKGRCKYCKDKNCDKCASKTGICRTCWRGYGVVKGACIKCRDKNCAICNRNAARCTECYIGYAPDKNGKCIRCKDKNCAVCLKTADKCTVCSGDYTPVNGRILMVDGDHRVANRDVAAGDELIYNYNYDKRVAPDWTVGMQQEEEGGRGPAKKTVLAGLAQGLALAHEASSSSSRDRGGSMAQVGSAAPGGASPVPTGSATAGPLDKGSLELHTPPPAPGSIAASPAVM</sequence>
<gene>
    <name evidence="2" type="ORF">CHLNCDRAFT_135413</name>
</gene>
<organism evidence="3">
    <name type="scientific">Chlorella variabilis</name>
    <name type="common">Green alga</name>
    <dbReference type="NCBI Taxonomy" id="554065"/>
    <lineage>
        <taxon>Eukaryota</taxon>
        <taxon>Viridiplantae</taxon>
        <taxon>Chlorophyta</taxon>
        <taxon>core chlorophytes</taxon>
        <taxon>Trebouxiophyceae</taxon>
        <taxon>Chlorellales</taxon>
        <taxon>Chlorellaceae</taxon>
        <taxon>Chlorella clade</taxon>
        <taxon>Chlorella</taxon>
    </lineage>
</organism>
<dbReference type="EMBL" id="GL433847">
    <property type="protein sequence ID" value="EFN54583.1"/>
    <property type="molecule type" value="Genomic_DNA"/>
</dbReference>
<dbReference type="AlphaFoldDB" id="E1ZI63"/>
<dbReference type="Proteomes" id="UP000008141">
    <property type="component" value="Unassembled WGS sequence"/>
</dbReference>
<accession>E1ZI63</accession>
<dbReference type="KEGG" id="cvr:CHLNCDRAFT_135413"/>
<dbReference type="RefSeq" id="XP_005846685.1">
    <property type="nucleotide sequence ID" value="XM_005846623.1"/>
</dbReference>
<dbReference type="STRING" id="554065.E1ZI63"/>
<proteinExistence type="predicted"/>
<dbReference type="OrthoDB" id="515847at2759"/>
<feature type="region of interest" description="Disordered" evidence="1">
    <location>
        <begin position="1"/>
        <end position="37"/>
    </location>
</feature>